<dbReference type="GO" id="GO:0004386">
    <property type="term" value="F:helicase activity"/>
    <property type="evidence" value="ECO:0007669"/>
    <property type="project" value="UniProtKB-KW"/>
</dbReference>
<name>A0A6C0F765_9ZZZZ</name>
<keyword evidence="4" id="KW-0067">ATP-binding</keyword>
<dbReference type="InterPro" id="IPR001650">
    <property type="entry name" value="Helicase_C-like"/>
</dbReference>
<dbReference type="EMBL" id="MN739026">
    <property type="protein sequence ID" value="QHT35750.1"/>
    <property type="molecule type" value="Genomic_DNA"/>
</dbReference>
<dbReference type="SMART" id="SM00487">
    <property type="entry name" value="DEXDc"/>
    <property type="match status" value="1"/>
</dbReference>
<evidence type="ECO:0000259" key="5">
    <source>
        <dbReference type="SMART" id="SM00487"/>
    </source>
</evidence>
<dbReference type="PANTHER" id="PTHR45766">
    <property type="entry name" value="DNA ANNEALING HELICASE AND ENDONUCLEASE ZRANB3 FAMILY MEMBER"/>
    <property type="match status" value="1"/>
</dbReference>
<accession>A0A6C0F765</accession>
<keyword evidence="1" id="KW-0547">Nucleotide-binding</keyword>
<dbReference type="AlphaFoldDB" id="A0A6C0F765"/>
<organism evidence="6">
    <name type="scientific">viral metagenome</name>
    <dbReference type="NCBI Taxonomy" id="1070528"/>
    <lineage>
        <taxon>unclassified sequences</taxon>
        <taxon>metagenomes</taxon>
        <taxon>organismal metagenomes</taxon>
    </lineage>
</organism>
<protein>
    <recommendedName>
        <fullName evidence="5">Helicase ATP-binding domain-containing protein</fullName>
    </recommendedName>
</protein>
<dbReference type="GO" id="GO:0016787">
    <property type="term" value="F:hydrolase activity"/>
    <property type="evidence" value="ECO:0007669"/>
    <property type="project" value="UniProtKB-KW"/>
</dbReference>
<sequence>MSSYILPDRKAFADSVTRIFKNFRAKDIGPVDDEDKNVDLCLARTGPGRELLPYQKLVRDYLLAESPYRGLLVYHGLGSGKTCSAIAVAESLMSTHQIYVMLPSSLQANFKGELRKCGDPFYQEEQHWEVRNIRQQTDIEHARSLGISQKFLDSHMKYYITVPDRPPNFKDQAADIRKGISEQITDVIDQRFTFINYNGISKSNIDELFPPDKPDQFDNCVVIIDEAHNFIGNVVNKSVNKQKIYDRLYHAKNAKMVLLSGTPIINSPNEIAFLMNLVRGPIERVAIPTTQVVSWDEGMLTGFFRSIPEIDTIEYNSVKRIIMLTRNPPQFQSVYNEKNERIAVKFNKELVFEPDILKWTDSWRKEFAEKFAGTELAPADKCVKEELECLPTKYEDFMNTYIEGLKVKNAFMFQKRIQGLVSYFKGSDERLLPKRIDQQHELVKIEMSNEQFLRYLEVRWAEIKIDSRRGRNPGLDEDMGSYRANSRLVCNYAIPPEFKGDDEEVKNETFNSKKKEEILEKIKANPTRFLSDDALKSFSPKFLEMVKNIRDGMGEASYNNQFVYSNYKSLEGSGIFGAILEQNGFQEYRIIKTQAGYIEDPDLKPDMPAFMYYTGDEGTTPQKKTERDYMRQIFNQSPEAGFPTSLKDSLKVRVCVFLGSSSAAEGITLLNVRNVHITESHWNPARLDQVIGRAIRICSHAALPMEERTVKVKIYLTVFNQEQQTGTEGPNIVLIRRNDMVLKRYDVEQPVDSFMSTDEYLYEKSYEKDRINKSIIILLKQAAIDCEIHRKLHSKNGEVVQCMRFDTTAKPEDLAYNPNFKNDEPDVFYMRNTDRKKRRLQYVRVKGFDMLMDPDTLEIFDAPAFEDNNRLLKLGIKTSNTEIKWFLP</sequence>
<evidence type="ECO:0000313" key="6">
    <source>
        <dbReference type="EMBL" id="QHT35750.1"/>
    </source>
</evidence>
<dbReference type="InterPro" id="IPR027417">
    <property type="entry name" value="P-loop_NTPase"/>
</dbReference>
<proteinExistence type="predicted"/>
<dbReference type="InterPro" id="IPR014001">
    <property type="entry name" value="Helicase_ATP-bd"/>
</dbReference>
<dbReference type="GO" id="GO:0003677">
    <property type="term" value="F:DNA binding"/>
    <property type="evidence" value="ECO:0007669"/>
    <property type="project" value="InterPro"/>
</dbReference>
<dbReference type="GO" id="GO:0043596">
    <property type="term" value="C:nuclear replication fork"/>
    <property type="evidence" value="ECO:0007669"/>
    <property type="project" value="TreeGrafter"/>
</dbReference>
<evidence type="ECO:0000256" key="3">
    <source>
        <dbReference type="ARBA" id="ARBA00022806"/>
    </source>
</evidence>
<dbReference type="GO" id="GO:0005524">
    <property type="term" value="F:ATP binding"/>
    <property type="evidence" value="ECO:0007669"/>
    <property type="project" value="UniProtKB-KW"/>
</dbReference>
<evidence type="ECO:0000256" key="2">
    <source>
        <dbReference type="ARBA" id="ARBA00022801"/>
    </source>
</evidence>
<dbReference type="Pfam" id="PF04851">
    <property type="entry name" value="ResIII"/>
    <property type="match status" value="1"/>
</dbReference>
<evidence type="ECO:0000256" key="4">
    <source>
        <dbReference type="ARBA" id="ARBA00022840"/>
    </source>
</evidence>
<reference evidence="6" key="1">
    <citation type="journal article" date="2020" name="Nature">
        <title>Giant virus diversity and host interactions through global metagenomics.</title>
        <authorList>
            <person name="Schulz F."/>
            <person name="Roux S."/>
            <person name="Paez-Espino D."/>
            <person name="Jungbluth S."/>
            <person name="Walsh D.A."/>
            <person name="Denef V.J."/>
            <person name="McMahon K.D."/>
            <person name="Konstantinidis K.T."/>
            <person name="Eloe-Fadrosh E.A."/>
            <person name="Kyrpides N.C."/>
            <person name="Woyke T."/>
        </authorList>
    </citation>
    <scope>NUCLEOTIDE SEQUENCE</scope>
    <source>
        <strain evidence="6">GVMAG-M-3300009181-41</strain>
    </source>
</reference>
<dbReference type="InterPro" id="IPR006935">
    <property type="entry name" value="Helicase/UvrB_N"/>
</dbReference>
<dbReference type="GO" id="GO:0031297">
    <property type="term" value="P:replication fork processing"/>
    <property type="evidence" value="ECO:0007669"/>
    <property type="project" value="TreeGrafter"/>
</dbReference>
<dbReference type="Pfam" id="PF00271">
    <property type="entry name" value="Helicase_C"/>
    <property type="match status" value="1"/>
</dbReference>
<dbReference type="PANTHER" id="PTHR45766:SF3">
    <property type="entry name" value="DNA ANNEALING HELICASE AND ENDONUCLEASE ZRANB3"/>
    <property type="match status" value="1"/>
</dbReference>
<keyword evidence="2" id="KW-0378">Hydrolase</keyword>
<dbReference type="Gene3D" id="3.40.50.300">
    <property type="entry name" value="P-loop containing nucleotide triphosphate hydrolases"/>
    <property type="match status" value="2"/>
</dbReference>
<keyword evidence="3" id="KW-0347">Helicase</keyword>
<dbReference type="GO" id="GO:0004520">
    <property type="term" value="F:DNA endonuclease activity"/>
    <property type="evidence" value="ECO:0007669"/>
    <property type="project" value="TreeGrafter"/>
</dbReference>
<dbReference type="SUPFAM" id="SSF52540">
    <property type="entry name" value="P-loop containing nucleoside triphosphate hydrolases"/>
    <property type="match status" value="2"/>
</dbReference>
<dbReference type="GO" id="GO:0006281">
    <property type="term" value="P:DNA repair"/>
    <property type="evidence" value="ECO:0007669"/>
    <property type="project" value="TreeGrafter"/>
</dbReference>
<feature type="domain" description="Helicase ATP-binding" evidence="5">
    <location>
        <begin position="47"/>
        <end position="292"/>
    </location>
</feature>
<evidence type="ECO:0000256" key="1">
    <source>
        <dbReference type="ARBA" id="ARBA00022741"/>
    </source>
</evidence>